<sequence>MTEYDSAEYASDSSDSDTSYSGSEEEVPEIPIYGKSKKARRFYLSTVQQGRDQKFFRWMLGKRPKGKQLKYQKANARVLTIVQGYQGRDATEYLLGIAHNFIMED</sequence>
<keyword evidence="2" id="KW-1185">Reference proteome</keyword>
<protein>
    <submittedName>
        <fullName evidence="3">Uncharacterized protein</fullName>
    </submittedName>
</protein>
<evidence type="ECO:0000313" key="3">
    <source>
        <dbReference type="WBParaSite" id="jg22534"/>
    </source>
</evidence>
<dbReference type="WBParaSite" id="jg22534">
    <property type="protein sequence ID" value="jg22534"/>
    <property type="gene ID" value="jg22534"/>
</dbReference>
<evidence type="ECO:0000256" key="1">
    <source>
        <dbReference type="SAM" id="MobiDB-lite"/>
    </source>
</evidence>
<evidence type="ECO:0000313" key="2">
    <source>
        <dbReference type="Proteomes" id="UP000887574"/>
    </source>
</evidence>
<feature type="region of interest" description="Disordered" evidence="1">
    <location>
        <begin position="1"/>
        <end position="33"/>
    </location>
</feature>
<proteinExistence type="predicted"/>
<reference evidence="3" key="1">
    <citation type="submission" date="2022-11" db="UniProtKB">
        <authorList>
            <consortium name="WormBaseParasite"/>
        </authorList>
    </citation>
    <scope>IDENTIFICATION</scope>
</reference>
<dbReference type="AlphaFoldDB" id="A0A915DSZ0"/>
<feature type="compositionally biased region" description="Low complexity" evidence="1">
    <location>
        <begin position="1"/>
        <end position="22"/>
    </location>
</feature>
<organism evidence="2 3">
    <name type="scientific">Ditylenchus dipsaci</name>
    <dbReference type="NCBI Taxonomy" id="166011"/>
    <lineage>
        <taxon>Eukaryota</taxon>
        <taxon>Metazoa</taxon>
        <taxon>Ecdysozoa</taxon>
        <taxon>Nematoda</taxon>
        <taxon>Chromadorea</taxon>
        <taxon>Rhabditida</taxon>
        <taxon>Tylenchina</taxon>
        <taxon>Tylenchomorpha</taxon>
        <taxon>Sphaerularioidea</taxon>
        <taxon>Anguinidae</taxon>
        <taxon>Anguininae</taxon>
        <taxon>Ditylenchus</taxon>
    </lineage>
</organism>
<dbReference type="Proteomes" id="UP000887574">
    <property type="component" value="Unplaced"/>
</dbReference>
<accession>A0A915DSZ0</accession>
<name>A0A915DSZ0_9BILA</name>